<keyword evidence="10" id="KW-1185">Reference proteome</keyword>
<keyword evidence="3 7" id="KW-1133">Transmembrane helix</keyword>
<keyword evidence="4 5" id="KW-0472">Membrane</keyword>
<evidence type="ECO:0000313" key="9">
    <source>
        <dbReference type="EMBL" id="TMW57495.1"/>
    </source>
</evidence>
<dbReference type="SMART" id="SM00724">
    <property type="entry name" value="TLC"/>
    <property type="match status" value="1"/>
</dbReference>
<dbReference type="OrthoDB" id="537032at2759"/>
<dbReference type="InterPro" id="IPR016439">
    <property type="entry name" value="Lag1/Lac1-like"/>
</dbReference>
<dbReference type="PROSITE" id="PS50922">
    <property type="entry name" value="TLC"/>
    <property type="match status" value="1"/>
</dbReference>
<dbReference type="GO" id="GO:0050291">
    <property type="term" value="F:sphingosine N-acyltransferase activity"/>
    <property type="evidence" value="ECO:0007669"/>
    <property type="project" value="InterPro"/>
</dbReference>
<feature type="transmembrane region" description="Helical" evidence="7">
    <location>
        <begin position="104"/>
        <end position="123"/>
    </location>
</feature>
<comment type="caution">
    <text evidence="9">The sequence shown here is derived from an EMBL/GenBank/DDBJ whole genome shotgun (WGS) entry which is preliminary data.</text>
</comment>
<feature type="compositionally biased region" description="Basic residues" evidence="6">
    <location>
        <begin position="311"/>
        <end position="320"/>
    </location>
</feature>
<protein>
    <recommendedName>
        <fullName evidence="8">TLC domain-containing protein</fullName>
    </recommendedName>
</protein>
<evidence type="ECO:0000256" key="7">
    <source>
        <dbReference type="SAM" id="Phobius"/>
    </source>
</evidence>
<gene>
    <name evidence="9" type="ORF">Poli38472_003420</name>
</gene>
<dbReference type="PIRSF" id="PIRSF005225">
    <property type="entry name" value="LAG1_LAC1"/>
    <property type="match status" value="1"/>
</dbReference>
<accession>A0A8K1FBP5</accession>
<dbReference type="Proteomes" id="UP000794436">
    <property type="component" value="Unassembled WGS sequence"/>
</dbReference>
<feature type="compositionally biased region" description="Basic and acidic residues" evidence="6">
    <location>
        <begin position="297"/>
        <end position="310"/>
    </location>
</feature>
<feature type="transmembrane region" description="Helical" evidence="7">
    <location>
        <begin position="212"/>
        <end position="232"/>
    </location>
</feature>
<comment type="subcellular location">
    <subcellularLocation>
        <location evidence="1">Membrane</location>
        <topology evidence="1">Multi-pass membrane protein</topology>
    </subcellularLocation>
</comment>
<organism evidence="9 10">
    <name type="scientific">Pythium oligandrum</name>
    <name type="common">Mycoparasitic fungus</name>
    <dbReference type="NCBI Taxonomy" id="41045"/>
    <lineage>
        <taxon>Eukaryota</taxon>
        <taxon>Sar</taxon>
        <taxon>Stramenopiles</taxon>
        <taxon>Oomycota</taxon>
        <taxon>Peronosporomycetes</taxon>
        <taxon>Pythiales</taxon>
        <taxon>Pythiaceae</taxon>
        <taxon>Pythium</taxon>
    </lineage>
</organism>
<feature type="transmembrane region" description="Helical" evidence="7">
    <location>
        <begin position="244"/>
        <end position="269"/>
    </location>
</feature>
<dbReference type="GO" id="GO:0016020">
    <property type="term" value="C:membrane"/>
    <property type="evidence" value="ECO:0007669"/>
    <property type="project" value="UniProtKB-SubCell"/>
</dbReference>
<feature type="transmembrane region" description="Helical" evidence="7">
    <location>
        <begin position="65"/>
        <end position="84"/>
    </location>
</feature>
<name>A0A8K1FBP5_PYTOL</name>
<feature type="compositionally biased region" description="Basic and acidic residues" evidence="6">
    <location>
        <begin position="278"/>
        <end position="289"/>
    </location>
</feature>
<dbReference type="PANTHER" id="PTHR12560:SF0">
    <property type="entry name" value="LD18904P"/>
    <property type="match status" value="1"/>
</dbReference>
<dbReference type="EMBL" id="SPLM01000144">
    <property type="protein sequence ID" value="TMW57495.1"/>
    <property type="molecule type" value="Genomic_DNA"/>
</dbReference>
<feature type="region of interest" description="Disordered" evidence="6">
    <location>
        <begin position="278"/>
        <end position="320"/>
    </location>
</feature>
<evidence type="ECO:0000256" key="1">
    <source>
        <dbReference type="ARBA" id="ARBA00004141"/>
    </source>
</evidence>
<dbReference type="Pfam" id="PF03798">
    <property type="entry name" value="TRAM_LAG1_CLN8"/>
    <property type="match status" value="1"/>
</dbReference>
<evidence type="ECO:0000313" key="10">
    <source>
        <dbReference type="Proteomes" id="UP000794436"/>
    </source>
</evidence>
<dbReference type="InterPro" id="IPR006634">
    <property type="entry name" value="TLC-dom"/>
</dbReference>
<feature type="transmembrane region" description="Helical" evidence="7">
    <location>
        <begin position="180"/>
        <end position="203"/>
    </location>
</feature>
<reference evidence="9" key="1">
    <citation type="submission" date="2019-03" db="EMBL/GenBank/DDBJ databases">
        <title>Long read genome sequence of the mycoparasitic Pythium oligandrum ATCC 38472 isolated from sugarbeet rhizosphere.</title>
        <authorList>
            <person name="Gaulin E."/>
        </authorList>
    </citation>
    <scope>NUCLEOTIDE SEQUENCE</scope>
    <source>
        <strain evidence="9">ATCC 38472_TT</strain>
    </source>
</reference>
<dbReference type="GO" id="GO:0046513">
    <property type="term" value="P:ceramide biosynthetic process"/>
    <property type="evidence" value="ECO:0007669"/>
    <property type="project" value="InterPro"/>
</dbReference>
<dbReference type="AlphaFoldDB" id="A0A8K1FBP5"/>
<feature type="transmembrane region" description="Helical" evidence="7">
    <location>
        <begin position="24"/>
        <end position="44"/>
    </location>
</feature>
<evidence type="ECO:0000256" key="2">
    <source>
        <dbReference type="ARBA" id="ARBA00022692"/>
    </source>
</evidence>
<evidence type="ECO:0000256" key="5">
    <source>
        <dbReference type="PROSITE-ProRule" id="PRU00205"/>
    </source>
</evidence>
<evidence type="ECO:0000256" key="6">
    <source>
        <dbReference type="SAM" id="MobiDB-lite"/>
    </source>
</evidence>
<proteinExistence type="predicted"/>
<keyword evidence="2 5" id="KW-0812">Transmembrane</keyword>
<feature type="transmembrane region" description="Helical" evidence="7">
    <location>
        <begin position="143"/>
        <end position="168"/>
    </location>
</feature>
<sequence length="320" mass="37621">MPCILAECNELDELKRFATTFVGIYVYHFVWDKLIISPIATWLVRHKYMLQAKRDKFRESMWKNAAVGTFFTFGLYIGLGEDWFMNPKGYFAEFPYVTPEPLRWYYMIYLSFWFQSVDFMLNITNKHYVVKRKDNAEMLVHHFATISLMVVSYAFDLTRIGICVLMIHDVNDLLLETAKIFMYVPCGPMADIFFALFAIVWFIMRWFVYAKYIIYAVHTEGWNSIVVPIQKAGGMGAFSADTWYWFYIFFFSFLSLLLALHVVWGYMIVKMVIRSLQEGKADRDIRSDSEAEDEDDKPVAKKAEPATDSKVKRRRAPKAE</sequence>
<dbReference type="PANTHER" id="PTHR12560">
    <property type="entry name" value="LONGEVITY ASSURANCE FACTOR 1 LAG1"/>
    <property type="match status" value="1"/>
</dbReference>
<evidence type="ECO:0000259" key="8">
    <source>
        <dbReference type="PROSITE" id="PS50922"/>
    </source>
</evidence>
<feature type="domain" description="TLC" evidence="8">
    <location>
        <begin position="1"/>
        <end position="277"/>
    </location>
</feature>
<evidence type="ECO:0000256" key="3">
    <source>
        <dbReference type="ARBA" id="ARBA00022989"/>
    </source>
</evidence>
<evidence type="ECO:0000256" key="4">
    <source>
        <dbReference type="ARBA" id="ARBA00023136"/>
    </source>
</evidence>